<evidence type="ECO:0000256" key="4">
    <source>
        <dbReference type="ARBA" id="ARBA00022485"/>
    </source>
</evidence>
<dbReference type="PROSITE" id="PS51669">
    <property type="entry name" value="4FE4S_MOW_BIS_MGD"/>
    <property type="match status" value="1"/>
</dbReference>
<dbReference type="GO" id="GO:0043546">
    <property type="term" value="F:molybdopterin cofactor binding"/>
    <property type="evidence" value="ECO:0007669"/>
    <property type="project" value="InterPro"/>
</dbReference>
<proteinExistence type="inferred from homology"/>
<dbReference type="CDD" id="cd02754">
    <property type="entry name" value="MopB_Nitrate-R-NapA-like"/>
    <property type="match status" value="1"/>
</dbReference>
<dbReference type="InterPro" id="IPR050123">
    <property type="entry name" value="Prok_molybdopt-oxidoreductase"/>
</dbReference>
<dbReference type="GO" id="GO:0042128">
    <property type="term" value="P:nitrate assimilation"/>
    <property type="evidence" value="ECO:0007669"/>
    <property type="project" value="UniProtKB-KW"/>
</dbReference>
<keyword evidence="13" id="KW-1185">Reference proteome</keyword>
<comment type="similarity">
    <text evidence="3">Belongs to the prokaryotic molybdopterin-containing oxidoreductase family. NasA/NapA/NarB subfamily.</text>
</comment>
<dbReference type="InterPro" id="IPR007419">
    <property type="entry name" value="BFD-like_2Fe2S-bd_dom"/>
</dbReference>
<evidence type="ECO:0000313" key="12">
    <source>
        <dbReference type="EMBL" id="GGF06162.1"/>
    </source>
</evidence>
<dbReference type="Proteomes" id="UP000646365">
    <property type="component" value="Unassembled WGS sequence"/>
</dbReference>
<evidence type="ECO:0000256" key="2">
    <source>
        <dbReference type="ARBA" id="ARBA00001966"/>
    </source>
</evidence>
<dbReference type="GO" id="GO:0051539">
    <property type="term" value="F:4 iron, 4 sulfur cluster binding"/>
    <property type="evidence" value="ECO:0007669"/>
    <property type="project" value="UniProtKB-KW"/>
</dbReference>
<dbReference type="Pfam" id="PF00384">
    <property type="entry name" value="Molybdopterin"/>
    <property type="match status" value="1"/>
</dbReference>
<comment type="cofactor">
    <cofactor evidence="2">
        <name>[4Fe-4S] cluster</name>
        <dbReference type="ChEBI" id="CHEBI:49883"/>
    </cofactor>
</comment>
<evidence type="ECO:0000256" key="3">
    <source>
        <dbReference type="ARBA" id="ARBA00008747"/>
    </source>
</evidence>
<dbReference type="SMART" id="SM00926">
    <property type="entry name" value="Molybdop_Fe4S4"/>
    <property type="match status" value="1"/>
</dbReference>
<gene>
    <name evidence="12" type="primary">narB</name>
    <name evidence="12" type="ORF">GCM10011611_09580</name>
</gene>
<reference evidence="12" key="1">
    <citation type="journal article" date="2014" name="Int. J. Syst. Evol. Microbiol.">
        <title>Complete genome sequence of Corynebacterium casei LMG S-19264T (=DSM 44701T), isolated from a smear-ripened cheese.</title>
        <authorList>
            <consortium name="US DOE Joint Genome Institute (JGI-PGF)"/>
            <person name="Walter F."/>
            <person name="Albersmeier A."/>
            <person name="Kalinowski J."/>
            <person name="Ruckert C."/>
        </authorList>
    </citation>
    <scope>NUCLEOTIDE SEQUENCE</scope>
    <source>
        <strain evidence="12">CGMCC 1.15725</strain>
    </source>
</reference>
<dbReference type="PROSITE" id="PS00551">
    <property type="entry name" value="MOLYBDOPTERIN_PROK_1"/>
    <property type="match status" value="1"/>
</dbReference>
<keyword evidence="8" id="KW-0408">Iron</keyword>
<dbReference type="RefSeq" id="WP_308422390.1">
    <property type="nucleotide sequence ID" value="NZ_BMJQ01000002.1"/>
</dbReference>
<reference evidence="12" key="2">
    <citation type="submission" date="2020-09" db="EMBL/GenBank/DDBJ databases">
        <authorList>
            <person name="Sun Q."/>
            <person name="Zhou Y."/>
        </authorList>
    </citation>
    <scope>NUCLEOTIDE SEQUENCE</scope>
    <source>
        <strain evidence="12">CGMCC 1.15725</strain>
    </source>
</reference>
<keyword evidence="9" id="KW-0411">Iron-sulfur</keyword>
<keyword evidence="4" id="KW-0004">4Fe-4S</keyword>
<dbReference type="InterPro" id="IPR041957">
    <property type="entry name" value="CT_Nitrate-R-NapA-like"/>
</dbReference>
<dbReference type="Pfam" id="PF04879">
    <property type="entry name" value="Molybdop_Fe4S4"/>
    <property type="match status" value="1"/>
</dbReference>
<dbReference type="InterPro" id="IPR006963">
    <property type="entry name" value="Mopterin_OxRdtase_4Fe-4S_dom"/>
</dbReference>
<evidence type="ECO:0000256" key="1">
    <source>
        <dbReference type="ARBA" id="ARBA00001942"/>
    </source>
</evidence>
<dbReference type="InterPro" id="IPR027467">
    <property type="entry name" value="MopterinOxRdtase_cofactor_BS"/>
</dbReference>
<dbReference type="Pfam" id="PF04324">
    <property type="entry name" value="Fer2_BFD"/>
    <property type="match status" value="1"/>
</dbReference>
<dbReference type="GO" id="GO:0016491">
    <property type="term" value="F:oxidoreductase activity"/>
    <property type="evidence" value="ECO:0007669"/>
    <property type="project" value="UniProtKB-KW"/>
</dbReference>
<comment type="cofactor">
    <cofactor evidence="1">
        <name>Mo-bis(molybdopterin guanine dinucleotide)</name>
        <dbReference type="ChEBI" id="CHEBI:60539"/>
    </cofactor>
</comment>
<dbReference type="GO" id="GO:1990204">
    <property type="term" value="C:oxidoreductase complex"/>
    <property type="evidence" value="ECO:0007669"/>
    <property type="project" value="UniProtKB-ARBA"/>
</dbReference>
<dbReference type="GO" id="GO:0045333">
    <property type="term" value="P:cellular respiration"/>
    <property type="evidence" value="ECO:0007669"/>
    <property type="project" value="UniProtKB-ARBA"/>
</dbReference>
<dbReference type="PANTHER" id="PTHR43105">
    <property type="entry name" value="RESPIRATORY NITRATE REDUCTASE"/>
    <property type="match status" value="1"/>
</dbReference>
<dbReference type="PANTHER" id="PTHR43105:SF9">
    <property type="entry name" value="NADPH-FE(3+) OXIDOREDUCTASE SUBUNIT ALPHA"/>
    <property type="match status" value="1"/>
</dbReference>
<dbReference type="EMBL" id="BMJQ01000002">
    <property type="protein sequence ID" value="GGF06162.1"/>
    <property type="molecule type" value="Genomic_DNA"/>
</dbReference>
<keyword evidence="7" id="KW-0560">Oxidoreductase</keyword>
<dbReference type="Gene3D" id="3.40.50.740">
    <property type="match status" value="1"/>
</dbReference>
<keyword evidence="5" id="KW-0500">Molybdenum</keyword>
<evidence type="ECO:0000256" key="10">
    <source>
        <dbReference type="ARBA" id="ARBA00023063"/>
    </source>
</evidence>
<dbReference type="Pfam" id="PF01568">
    <property type="entry name" value="Molydop_binding"/>
    <property type="match status" value="1"/>
</dbReference>
<keyword evidence="10" id="KW-0534">Nitrate assimilation</keyword>
<protein>
    <submittedName>
        <fullName evidence="12">Nitrate reductase</fullName>
    </submittedName>
</protein>
<dbReference type="Gene3D" id="2.40.40.20">
    <property type="match status" value="1"/>
</dbReference>
<comment type="caution">
    <text evidence="12">The sequence shown here is derived from an EMBL/GenBank/DDBJ whole genome shotgun (WGS) entry which is preliminary data.</text>
</comment>
<dbReference type="InterPro" id="IPR006657">
    <property type="entry name" value="MoPterin_dinucl-bd_dom"/>
</dbReference>
<evidence type="ECO:0000256" key="7">
    <source>
        <dbReference type="ARBA" id="ARBA00023002"/>
    </source>
</evidence>
<evidence type="ECO:0000256" key="6">
    <source>
        <dbReference type="ARBA" id="ARBA00022723"/>
    </source>
</evidence>
<organism evidence="12 13">
    <name type="scientific">Aliidongia dinghuensis</name>
    <dbReference type="NCBI Taxonomy" id="1867774"/>
    <lineage>
        <taxon>Bacteria</taxon>
        <taxon>Pseudomonadati</taxon>
        <taxon>Pseudomonadota</taxon>
        <taxon>Alphaproteobacteria</taxon>
        <taxon>Rhodospirillales</taxon>
        <taxon>Dongiaceae</taxon>
        <taxon>Aliidongia</taxon>
    </lineage>
</organism>
<evidence type="ECO:0000256" key="5">
    <source>
        <dbReference type="ARBA" id="ARBA00022505"/>
    </source>
</evidence>
<evidence type="ECO:0000256" key="9">
    <source>
        <dbReference type="ARBA" id="ARBA00023014"/>
    </source>
</evidence>
<dbReference type="SUPFAM" id="SSF50692">
    <property type="entry name" value="ADC-like"/>
    <property type="match status" value="1"/>
</dbReference>
<evidence type="ECO:0000256" key="8">
    <source>
        <dbReference type="ARBA" id="ARBA00023004"/>
    </source>
</evidence>
<dbReference type="InterPro" id="IPR006656">
    <property type="entry name" value="Mopterin_OxRdtase"/>
</dbReference>
<evidence type="ECO:0000313" key="13">
    <source>
        <dbReference type="Proteomes" id="UP000646365"/>
    </source>
</evidence>
<dbReference type="InterPro" id="IPR009010">
    <property type="entry name" value="Asp_de-COase-like_dom_sf"/>
</dbReference>
<dbReference type="InterPro" id="IPR041854">
    <property type="entry name" value="BFD-like_2Fe2S-bd_dom_sf"/>
</dbReference>
<evidence type="ECO:0000259" key="11">
    <source>
        <dbReference type="PROSITE" id="PS51669"/>
    </source>
</evidence>
<dbReference type="SUPFAM" id="SSF53706">
    <property type="entry name" value="Formate dehydrogenase/DMSO reductase, domains 1-3"/>
    <property type="match status" value="1"/>
</dbReference>
<accession>A0A8J2YQ88</accession>
<dbReference type="Gene3D" id="3.40.228.10">
    <property type="entry name" value="Dimethylsulfoxide Reductase, domain 2"/>
    <property type="match status" value="1"/>
</dbReference>
<sequence length="896" mass="95102">MREIPGGIRSTCPYCGVGCGIVATETADGWQVKGDPDHPANFGRLCSKGSALADTLIDSGRLTRPLVDGQPASWDAALDLVADRFARTIAEHGPDAVAFYVSGQCLTEDYYVANKLMKGFIGSGNIDTNSRLCMASSVAGHNRAFGGDVVPGCYQDLEEADLVVLVGSNLAWCHPVLFQRLTAARGQRGTKVVVIDPRRTASCEIADLHLALAPGSDVALFQGLLAHLAMDGRVATEWVQAHASGIEAALVAAAMDAGRVADITGLEPGEIQAFYRLFAEIERTVTVYSQGVNQSSAGTDKVNAIVNCHLATARIGRPGMGPFSVTGQPNAMGGREVGGLANQLAAHMSFADPAAIERVGRFWGAPNIATKPGMKAVELFEAVADGRVKALWIMATNPAVSLPRADRVRDALARCPFVVVSDCWPTDTTRYAHVTLPAAGWGEKDGTVTNSERRISRQRPFRLAPGEARPDWWMLAEVGKRLGRHLSHSSAETWAHAFTYDGPAAIFREHAALSGFENGGTRGFDIGGLAELSDATYDALEPVHWPVPASGPAGGRLFADGGFFTPDRKARFVAVRYRPPVAAATEAFPFLLNTGRIRDQWHTMTRTGLVPRLMSHRDEPRLALHPDDARRLGVDAGDLVRVTTAEGTAMFKAEPSAEQRPGELFAAMHWTDDFTASGPADRLVQGATDPVSGQPELKATAAAVEKVRARWRGLLVRRAGGALPRDFYWARVPVERGQAYELAGWDALPDGAALEAFAAALLAAPVGAERLEAVDARRGTYRYALLVEGRLEAWLILSEAEGAVVPARSLVAAQLGERVPDGSRVGVLAGAARNAPSVGRIVCSCFAVGIDTLRRAIAADGLASVAEIGAALKAGTNCGSCIPELKGLLEATEAVA</sequence>
<dbReference type="GO" id="GO:0016020">
    <property type="term" value="C:membrane"/>
    <property type="evidence" value="ECO:0007669"/>
    <property type="project" value="TreeGrafter"/>
</dbReference>
<feature type="domain" description="4Fe-4S Mo/W bis-MGD-type" evidence="11">
    <location>
        <begin position="5"/>
        <end position="60"/>
    </location>
</feature>
<dbReference type="AlphaFoldDB" id="A0A8J2YQ88"/>
<dbReference type="Gene3D" id="2.20.25.90">
    <property type="entry name" value="ADC-like domains"/>
    <property type="match status" value="1"/>
</dbReference>
<name>A0A8J2YQ88_9PROT</name>
<dbReference type="CDD" id="cd02791">
    <property type="entry name" value="MopB_CT_Nitrate-R-NapA-like"/>
    <property type="match status" value="1"/>
</dbReference>
<keyword evidence="6" id="KW-0479">Metal-binding</keyword>
<dbReference type="Gene3D" id="1.10.10.1100">
    <property type="entry name" value="BFD-like [2Fe-2S]-binding domain"/>
    <property type="match status" value="1"/>
</dbReference>
<dbReference type="GO" id="GO:0046872">
    <property type="term" value="F:metal ion binding"/>
    <property type="evidence" value="ECO:0007669"/>
    <property type="project" value="UniProtKB-KW"/>
</dbReference>